<gene>
    <name evidence="1" type="ORF">K491DRAFT_233678</name>
</gene>
<dbReference type="EMBL" id="MU004526">
    <property type="protein sequence ID" value="KAF2648693.1"/>
    <property type="molecule type" value="Genomic_DNA"/>
</dbReference>
<sequence>MWSQHPTQYSRTFIPSLFTASVLPPFNVFCPGIALELASTHVRFFTKARRCMQRPSSFHPAWCNVDRKGRTSATPTPDTGTVFFGSQESPLLRPEALDSSSLSLLFVSQIPGSPEHERRCLDRFSFLNMGPGTCVHPYPHAPPTTTVGKGQTQKLWTRTQTCGRDPGFTAPSYKLNTKYSTPFHPLPFMTPCDVCGKNYPVQRVARTLAVARARG</sequence>
<dbReference type="AlphaFoldDB" id="A0A6A6SQ05"/>
<accession>A0A6A6SQ05</accession>
<evidence type="ECO:0000313" key="1">
    <source>
        <dbReference type="EMBL" id="KAF2648693.1"/>
    </source>
</evidence>
<organism evidence="1 2">
    <name type="scientific">Lophiostoma macrostomum CBS 122681</name>
    <dbReference type="NCBI Taxonomy" id="1314788"/>
    <lineage>
        <taxon>Eukaryota</taxon>
        <taxon>Fungi</taxon>
        <taxon>Dikarya</taxon>
        <taxon>Ascomycota</taxon>
        <taxon>Pezizomycotina</taxon>
        <taxon>Dothideomycetes</taxon>
        <taxon>Pleosporomycetidae</taxon>
        <taxon>Pleosporales</taxon>
        <taxon>Lophiostomataceae</taxon>
        <taxon>Lophiostoma</taxon>
    </lineage>
</organism>
<proteinExistence type="predicted"/>
<evidence type="ECO:0000313" key="2">
    <source>
        <dbReference type="Proteomes" id="UP000799324"/>
    </source>
</evidence>
<keyword evidence="2" id="KW-1185">Reference proteome</keyword>
<reference evidence="1" key="1">
    <citation type="journal article" date="2020" name="Stud. Mycol.">
        <title>101 Dothideomycetes genomes: a test case for predicting lifestyles and emergence of pathogens.</title>
        <authorList>
            <person name="Haridas S."/>
            <person name="Albert R."/>
            <person name="Binder M."/>
            <person name="Bloem J."/>
            <person name="Labutti K."/>
            <person name="Salamov A."/>
            <person name="Andreopoulos B."/>
            <person name="Baker S."/>
            <person name="Barry K."/>
            <person name="Bills G."/>
            <person name="Bluhm B."/>
            <person name="Cannon C."/>
            <person name="Castanera R."/>
            <person name="Culley D."/>
            <person name="Daum C."/>
            <person name="Ezra D."/>
            <person name="Gonzalez J."/>
            <person name="Henrissat B."/>
            <person name="Kuo A."/>
            <person name="Liang C."/>
            <person name="Lipzen A."/>
            <person name="Lutzoni F."/>
            <person name="Magnuson J."/>
            <person name="Mondo S."/>
            <person name="Nolan M."/>
            <person name="Ohm R."/>
            <person name="Pangilinan J."/>
            <person name="Park H.-J."/>
            <person name="Ramirez L."/>
            <person name="Alfaro M."/>
            <person name="Sun H."/>
            <person name="Tritt A."/>
            <person name="Yoshinaga Y."/>
            <person name="Zwiers L.-H."/>
            <person name="Turgeon B."/>
            <person name="Goodwin S."/>
            <person name="Spatafora J."/>
            <person name="Crous P."/>
            <person name="Grigoriev I."/>
        </authorList>
    </citation>
    <scope>NUCLEOTIDE SEQUENCE</scope>
    <source>
        <strain evidence="1">CBS 122681</strain>
    </source>
</reference>
<dbReference type="Proteomes" id="UP000799324">
    <property type="component" value="Unassembled WGS sequence"/>
</dbReference>
<name>A0A6A6SQ05_9PLEO</name>
<protein>
    <submittedName>
        <fullName evidence="1">Uncharacterized protein</fullName>
    </submittedName>
</protein>